<evidence type="ECO:0000313" key="2">
    <source>
        <dbReference type="Proteomes" id="UP000019918"/>
    </source>
</evidence>
<evidence type="ECO:0000313" key="1">
    <source>
        <dbReference type="EMBL" id="EXU76471.1"/>
    </source>
</evidence>
<dbReference type="PATRIC" id="fig|69222.5.peg.1117"/>
<gene>
    <name evidence="1" type="ORF">BG55_05380</name>
</gene>
<proteinExistence type="predicted"/>
<protein>
    <submittedName>
        <fullName evidence="1">Regulator</fullName>
    </submittedName>
</protein>
<comment type="caution">
    <text evidence="1">The sequence shown here is derived from an EMBL/GenBank/DDBJ whole genome shotgun (WGS) entry which is preliminary data.</text>
</comment>
<dbReference type="AlphaFoldDB" id="A0A014M3N2"/>
<dbReference type="InterPro" id="IPR021308">
    <property type="entry name" value="GfcB"/>
</dbReference>
<dbReference type="RefSeq" id="WP_034935033.1">
    <property type="nucleotide sequence ID" value="NZ_JBHLYB010000281.1"/>
</dbReference>
<reference evidence="1 2" key="1">
    <citation type="submission" date="2014-02" db="EMBL/GenBank/DDBJ databases">
        <title>Draft genome of Erwinia mallotivora strain BT-MARDI, a papaya dieback pathogen.</title>
        <authorList>
            <person name="Redzuan R."/>
            <person name="Abu Bakar N."/>
            <person name="Badrun R."/>
            <person name="Mohd Raih M.F."/>
            <person name="Rozano L."/>
            <person name="Mat Amin N."/>
        </authorList>
    </citation>
    <scope>NUCLEOTIDE SEQUENCE [LARGE SCALE GENOMIC DNA]</scope>
    <source>
        <strain evidence="1 2">BT-MARDI</strain>
    </source>
</reference>
<keyword evidence="2" id="KW-1185">Reference proteome</keyword>
<sequence>MRYIPLLLLCLCLQACTQTQKGLTDTVELALLGPDDVEVSSEQIDNLPYASMYLRLNDGQRIFVVLGFDENGQQKWITRDQSVLVTQHGRVVKTLGLSDNLVSITNAGQDPLSAPLQLREGASWTSTLSWTEAGHFRSATAVSHFTRKDDQVLDLAGKKVACRVWQEQVTLPESGKSWSNTFWFDTTTGQVRQSQQMLGGADFSVETIILKPAKS</sequence>
<accession>A0A014M3N2</accession>
<dbReference type="SUPFAM" id="SSF159270">
    <property type="entry name" value="YmcC-like"/>
    <property type="match status" value="1"/>
</dbReference>
<dbReference type="Gene3D" id="2.40.360.10">
    <property type="entry name" value="YmcC-like"/>
    <property type="match status" value="1"/>
</dbReference>
<dbReference type="Proteomes" id="UP000019918">
    <property type="component" value="Unassembled WGS sequence"/>
</dbReference>
<name>A0A014M3N2_9GAMM</name>
<dbReference type="Pfam" id="PF11102">
    <property type="entry name" value="YjbF"/>
    <property type="match status" value="1"/>
</dbReference>
<dbReference type="EMBL" id="JFHN01000028">
    <property type="protein sequence ID" value="EXU76471.1"/>
    <property type="molecule type" value="Genomic_DNA"/>
</dbReference>
<dbReference type="InterPro" id="IPR023373">
    <property type="entry name" value="YmcC_sf"/>
</dbReference>
<dbReference type="OrthoDB" id="5591889at2"/>
<dbReference type="STRING" id="69222.BG55_05380"/>
<organism evidence="1 2">
    <name type="scientific">Erwinia mallotivora</name>
    <dbReference type="NCBI Taxonomy" id="69222"/>
    <lineage>
        <taxon>Bacteria</taxon>
        <taxon>Pseudomonadati</taxon>
        <taxon>Pseudomonadota</taxon>
        <taxon>Gammaproteobacteria</taxon>
        <taxon>Enterobacterales</taxon>
        <taxon>Erwiniaceae</taxon>
        <taxon>Erwinia</taxon>
    </lineage>
</organism>